<gene>
    <name evidence="1" type="ORF">J4727_18150</name>
</gene>
<evidence type="ECO:0000313" key="1">
    <source>
        <dbReference type="EMBL" id="MBO1916597.1"/>
    </source>
</evidence>
<protein>
    <submittedName>
        <fullName evidence="1">Uncharacterized protein</fullName>
    </submittedName>
</protein>
<evidence type="ECO:0000313" key="2">
    <source>
        <dbReference type="Proteomes" id="UP000664477"/>
    </source>
</evidence>
<reference evidence="1" key="1">
    <citation type="submission" date="2021-03" db="EMBL/GenBank/DDBJ databases">
        <title>Molecular epidemiology and mechanisms of colistin and carbapenem resistance in Enterobacteriaceae from clinical isolates, the environment and porcine samples in Pretoria, South Africa.</title>
        <authorList>
            <person name="Bogoshi D."/>
            <person name="Mbelle N.M."/>
            <person name="Naidoo V."/>
            <person name="Osei Sekyere J."/>
        </authorList>
    </citation>
    <scope>NUCLEOTIDE SEQUENCE</scope>
    <source>
        <strain evidence="1">C052</strain>
    </source>
</reference>
<sequence length="59" mass="6255">MQTALNTELLTGKDANEQAWLESLKQSLTGQVQATTNTTIKTEAHPVLGAFTQNAAPNG</sequence>
<dbReference type="AlphaFoldDB" id="A0A939NI18"/>
<proteinExistence type="predicted"/>
<comment type="caution">
    <text evidence="1">The sequence shown here is derived from an EMBL/GenBank/DDBJ whole genome shotgun (WGS) entry which is preliminary data.</text>
</comment>
<dbReference type="EMBL" id="JAGETQ010000162">
    <property type="protein sequence ID" value="MBO1916597.1"/>
    <property type="molecule type" value="Genomic_DNA"/>
</dbReference>
<name>A0A939NI18_PRORE</name>
<accession>A0A939NI18</accession>
<organism evidence="1 2">
    <name type="scientific">Providencia rettgeri</name>
    <dbReference type="NCBI Taxonomy" id="587"/>
    <lineage>
        <taxon>Bacteria</taxon>
        <taxon>Pseudomonadati</taxon>
        <taxon>Pseudomonadota</taxon>
        <taxon>Gammaproteobacteria</taxon>
        <taxon>Enterobacterales</taxon>
        <taxon>Morganellaceae</taxon>
        <taxon>Providencia</taxon>
    </lineage>
</organism>
<dbReference type="Proteomes" id="UP000664477">
    <property type="component" value="Unassembled WGS sequence"/>
</dbReference>